<keyword evidence="5" id="KW-1185">Reference proteome</keyword>
<protein>
    <submittedName>
        <fullName evidence="4">2-methylcitrate dehydratase PrpD</fullName>
    </submittedName>
</protein>
<proteinExistence type="inferred from homology"/>
<dbReference type="AlphaFoldDB" id="A0A1G9FEU7"/>
<feature type="domain" description="MmgE/PrpD C-terminal" evidence="3">
    <location>
        <begin position="265"/>
        <end position="368"/>
    </location>
</feature>
<dbReference type="PANTHER" id="PTHR16943">
    <property type="entry name" value="2-METHYLCITRATE DEHYDRATASE-RELATED"/>
    <property type="match status" value="1"/>
</dbReference>
<evidence type="ECO:0000259" key="2">
    <source>
        <dbReference type="Pfam" id="PF03972"/>
    </source>
</evidence>
<evidence type="ECO:0000256" key="1">
    <source>
        <dbReference type="ARBA" id="ARBA00006174"/>
    </source>
</evidence>
<sequence length="438" mass="44626">MASGVTGSLARFALTPLDTSADAARAMLRLSLLDWAAVAIAGAGEPVAGIVRAAALEEGGRAEATVIGTGVRLPARAAALVNGTTSHALDYDDTHFAHIGHPSVAVIPAALAMAERVGAGGAAFLEAALVGVEASIRVGVWLGRSHYQAGFHQTATAGSFGAVLAAARLAGLDRERIVHALGLAATRASGLKAQFGTMGKPFNAGIAAANGVEAVLLAARGMTSRPEALDGPQGLAATHHGEANDAAFAGLGEEWLTLGISHKFHACCHGTHAALEALREARAQGAGDAVEAVEIVIHPRWLNVCNIAAPETGLEAKFSYRLTAAMALAGRSTAALESFSDSACADPALVALRERVRVTAEEAVPETAARVRLRFASGEVREAFHDLSEPRTPAELRPRIAGKVLALLGAERAARLVAAVPEGGAADLPALAACLAEA</sequence>
<dbReference type="EMBL" id="FNFV01000005">
    <property type="protein sequence ID" value="SDK86862.1"/>
    <property type="molecule type" value="Genomic_DNA"/>
</dbReference>
<dbReference type="InterPro" id="IPR045337">
    <property type="entry name" value="MmgE_PrpD_C"/>
</dbReference>
<dbReference type="PANTHER" id="PTHR16943:SF8">
    <property type="entry name" value="2-METHYLCITRATE DEHYDRATASE"/>
    <property type="match status" value="1"/>
</dbReference>
<evidence type="ECO:0000313" key="5">
    <source>
        <dbReference type="Proteomes" id="UP000199328"/>
    </source>
</evidence>
<dbReference type="InterPro" id="IPR045336">
    <property type="entry name" value="MmgE_PrpD_N"/>
</dbReference>
<evidence type="ECO:0000259" key="3">
    <source>
        <dbReference type="Pfam" id="PF19305"/>
    </source>
</evidence>
<dbReference type="Proteomes" id="UP000199328">
    <property type="component" value="Unassembled WGS sequence"/>
</dbReference>
<name>A0A1G9FEU7_9RHOB</name>
<dbReference type="SUPFAM" id="SSF103378">
    <property type="entry name" value="2-methylcitrate dehydratase PrpD"/>
    <property type="match status" value="1"/>
</dbReference>
<comment type="similarity">
    <text evidence="1">Belongs to the PrpD family.</text>
</comment>
<gene>
    <name evidence="4" type="ORF">SAMN05216257_105155</name>
</gene>
<dbReference type="InterPro" id="IPR005656">
    <property type="entry name" value="MmgE_PrpD"/>
</dbReference>
<dbReference type="InterPro" id="IPR042183">
    <property type="entry name" value="MmgE/PrpD_sf_1"/>
</dbReference>
<dbReference type="Pfam" id="PF19305">
    <property type="entry name" value="MmgE_PrpD_C"/>
    <property type="match status" value="1"/>
</dbReference>
<dbReference type="Pfam" id="PF03972">
    <property type="entry name" value="MmgE_PrpD_N"/>
    <property type="match status" value="1"/>
</dbReference>
<evidence type="ECO:0000313" key="4">
    <source>
        <dbReference type="EMBL" id="SDK86862.1"/>
    </source>
</evidence>
<dbReference type="InterPro" id="IPR042188">
    <property type="entry name" value="MmgE/PrpD_sf_2"/>
</dbReference>
<dbReference type="InterPro" id="IPR036148">
    <property type="entry name" value="MmgE/PrpD_sf"/>
</dbReference>
<dbReference type="RefSeq" id="WP_092500744.1">
    <property type="nucleotide sequence ID" value="NZ_FNFV01000005.1"/>
</dbReference>
<accession>A0A1G9FEU7</accession>
<dbReference type="Gene3D" id="1.10.4100.10">
    <property type="entry name" value="2-methylcitrate dehydratase PrpD"/>
    <property type="match status" value="1"/>
</dbReference>
<feature type="domain" description="MmgE/PrpD N-terminal" evidence="2">
    <location>
        <begin position="10"/>
        <end position="241"/>
    </location>
</feature>
<dbReference type="STRING" id="990712.SAMN05216257_105155"/>
<dbReference type="Gene3D" id="3.30.1330.120">
    <property type="entry name" value="2-methylcitrate dehydratase PrpD"/>
    <property type="match status" value="1"/>
</dbReference>
<reference evidence="5" key="1">
    <citation type="submission" date="2016-10" db="EMBL/GenBank/DDBJ databases">
        <authorList>
            <person name="Varghese N."/>
            <person name="Submissions S."/>
        </authorList>
    </citation>
    <scope>NUCLEOTIDE SEQUENCE [LARGE SCALE GENOMIC DNA]</scope>
    <source>
        <strain evidence="5">CGMCC 1.10789</strain>
    </source>
</reference>
<organism evidence="4 5">
    <name type="scientific">Meinhardsimonia xiamenensis</name>
    <dbReference type="NCBI Taxonomy" id="990712"/>
    <lineage>
        <taxon>Bacteria</taxon>
        <taxon>Pseudomonadati</taxon>
        <taxon>Pseudomonadota</taxon>
        <taxon>Alphaproteobacteria</taxon>
        <taxon>Rhodobacterales</taxon>
        <taxon>Paracoccaceae</taxon>
        <taxon>Meinhardsimonia</taxon>
    </lineage>
</organism>
<dbReference type="OrthoDB" id="9795089at2"/>
<dbReference type="GO" id="GO:0016829">
    <property type="term" value="F:lyase activity"/>
    <property type="evidence" value="ECO:0007669"/>
    <property type="project" value="InterPro"/>
</dbReference>